<dbReference type="AlphaFoldDB" id="A0A4R4DCQ5"/>
<organism evidence="1 2">
    <name type="scientific">Roseicella aquatilis</name>
    <dbReference type="NCBI Taxonomy" id="2527868"/>
    <lineage>
        <taxon>Bacteria</taxon>
        <taxon>Pseudomonadati</taxon>
        <taxon>Pseudomonadota</taxon>
        <taxon>Alphaproteobacteria</taxon>
        <taxon>Acetobacterales</taxon>
        <taxon>Roseomonadaceae</taxon>
        <taxon>Roseicella</taxon>
    </lineage>
</organism>
<name>A0A4R4DCQ5_9PROT</name>
<accession>A0A4R4DCQ5</accession>
<dbReference type="OrthoDB" id="7510933at2"/>
<keyword evidence="2" id="KW-1185">Reference proteome</keyword>
<comment type="caution">
    <text evidence="1">The sequence shown here is derived from an EMBL/GenBank/DDBJ whole genome shotgun (WGS) entry which is preliminary data.</text>
</comment>
<sequence length="124" mass="13324">MTRWIAGWLLEATDRDRLLALVPPRYPHVVAHHVTLQAGVPASAAPPGPRQGSVVGIADDGAGVQALVVEVDGSTRRPDGSTWHVTWSLGKGRRAVESNDVIRTLGWTPTARHPLGLRPATFRS</sequence>
<dbReference type="RefSeq" id="WP_132292124.1">
    <property type="nucleotide sequence ID" value="NZ_SKBM01000017.1"/>
</dbReference>
<dbReference type="EMBL" id="SKBM01000017">
    <property type="protein sequence ID" value="TCZ57933.1"/>
    <property type="molecule type" value="Genomic_DNA"/>
</dbReference>
<proteinExistence type="predicted"/>
<dbReference type="Proteomes" id="UP000295023">
    <property type="component" value="Unassembled WGS sequence"/>
</dbReference>
<protein>
    <submittedName>
        <fullName evidence="1">Uncharacterized protein</fullName>
    </submittedName>
</protein>
<evidence type="ECO:0000313" key="2">
    <source>
        <dbReference type="Proteomes" id="UP000295023"/>
    </source>
</evidence>
<gene>
    <name evidence="1" type="ORF">EXY23_17250</name>
</gene>
<evidence type="ECO:0000313" key="1">
    <source>
        <dbReference type="EMBL" id="TCZ57933.1"/>
    </source>
</evidence>
<reference evidence="1 2" key="1">
    <citation type="submission" date="2019-03" db="EMBL/GenBank/DDBJ databases">
        <title>Paracraurococcus aquatilis NE82 genome sequence.</title>
        <authorList>
            <person name="Zhao Y."/>
            <person name="Du Z."/>
        </authorList>
    </citation>
    <scope>NUCLEOTIDE SEQUENCE [LARGE SCALE GENOMIC DNA]</scope>
    <source>
        <strain evidence="1 2">NE82</strain>
    </source>
</reference>